<gene>
    <name evidence="1" type="ordered locus">Cmaq_0749</name>
</gene>
<proteinExistence type="predicted"/>
<organism evidence="1 2">
    <name type="scientific">Caldivirga maquilingensis (strain ATCC 700844 / DSM 13496 / JCM 10307 / IC-167)</name>
    <dbReference type="NCBI Taxonomy" id="397948"/>
    <lineage>
        <taxon>Archaea</taxon>
        <taxon>Thermoproteota</taxon>
        <taxon>Thermoprotei</taxon>
        <taxon>Thermoproteales</taxon>
        <taxon>Thermoproteaceae</taxon>
        <taxon>Caldivirga</taxon>
    </lineage>
</organism>
<name>A8MCS9_CALMQ</name>
<dbReference type="AlphaFoldDB" id="A8MCS9"/>
<sequence>MDFELEVFLNGCDVFILVKPRSEGDELGKVMSSILRWSITNADNVNMINAPLSVRLALGNISEVYGGSLSLDNDEFNGLLLVGEEGNVVLSGRFKSCVRDTSPILAIELSNKLVNSLMSVYGNISSTVYVYRLVEKSTVEASTIPEQMTSSPIP</sequence>
<accession>A8MCS9</accession>
<dbReference type="HOGENOM" id="CLU_1700192_0_0_2"/>
<evidence type="ECO:0000313" key="2">
    <source>
        <dbReference type="Proteomes" id="UP000001137"/>
    </source>
</evidence>
<dbReference type="EMBL" id="CP000852">
    <property type="protein sequence ID" value="ABW01585.1"/>
    <property type="molecule type" value="Genomic_DNA"/>
</dbReference>
<dbReference type="Proteomes" id="UP000001137">
    <property type="component" value="Chromosome"/>
</dbReference>
<dbReference type="RefSeq" id="WP_012185804.1">
    <property type="nucleotide sequence ID" value="NC_009954.1"/>
</dbReference>
<dbReference type="KEGG" id="cma:Cmaq_0749"/>
<dbReference type="GeneID" id="5708604"/>
<keyword evidence="2" id="KW-1185">Reference proteome</keyword>
<protein>
    <submittedName>
        <fullName evidence="1">Uncharacterized protein</fullName>
    </submittedName>
</protein>
<reference evidence="1 2" key="1">
    <citation type="submission" date="2007-10" db="EMBL/GenBank/DDBJ databases">
        <title>Complete sequence of Caldivirga maquilingensis IC-167.</title>
        <authorList>
            <consortium name="US DOE Joint Genome Institute"/>
            <person name="Copeland A."/>
            <person name="Lucas S."/>
            <person name="Lapidus A."/>
            <person name="Barry K."/>
            <person name="Glavina del Rio T."/>
            <person name="Dalin E."/>
            <person name="Tice H."/>
            <person name="Pitluck S."/>
            <person name="Saunders E."/>
            <person name="Brettin T."/>
            <person name="Bruce D."/>
            <person name="Detter J.C."/>
            <person name="Han C."/>
            <person name="Schmutz J."/>
            <person name="Larimer F."/>
            <person name="Land M."/>
            <person name="Hauser L."/>
            <person name="Kyrpides N."/>
            <person name="Ivanova N."/>
            <person name="Biddle J.F."/>
            <person name="Zhang Z."/>
            <person name="Fitz-Gibbon S.T."/>
            <person name="Lowe T.M."/>
            <person name="Saltikov C."/>
            <person name="House C.H."/>
            <person name="Richardson P."/>
        </authorList>
    </citation>
    <scope>NUCLEOTIDE SEQUENCE [LARGE SCALE GENOMIC DNA]</scope>
    <source>
        <strain evidence="2">ATCC 700844 / DSM 13496 / JCM 10307 / IC-167</strain>
    </source>
</reference>
<evidence type="ECO:0000313" key="1">
    <source>
        <dbReference type="EMBL" id="ABW01585.1"/>
    </source>
</evidence>
<dbReference type="OrthoDB" id="380105at2157"/>